<feature type="transmembrane region" description="Helical" evidence="5">
    <location>
        <begin position="35"/>
        <end position="56"/>
    </location>
</feature>
<evidence type="ECO:0000256" key="1">
    <source>
        <dbReference type="ARBA" id="ARBA00004141"/>
    </source>
</evidence>
<reference evidence="6" key="1">
    <citation type="submission" date="2022-07" db="EMBL/GenBank/DDBJ databases">
        <title>Enhanced cultured diversity of the mouse gut microbiota enables custom-made synthetic communities.</title>
        <authorList>
            <person name="Afrizal A."/>
        </authorList>
    </citation>
    <scope>NUCLEOTIDE SEQUENCE</scope>
    <source>
        <strain evidence="6">DSM 28593</strain>
    </source>
</reference>
<name>A0AAE3HDU7_9FIRM</name>
<accession>A0AAE3HDU7</accession>
<comment type="caution">
    <text evidence="6">The sequence shown here is derived from an EMBL/GenBank/DDBJ whole genome shotgun (WGS) entry which is preliminary data.</text>
</comment>
<keyword evidence="4 5" id="KW-0472">Membrane</keyword>
<proteinExistence type="predicted"/>
<keyword evidence="7" id="KW-1185">Reference proteome</keyword>
<dbReference type="InterPro" id="IPR007300">
    <property type="entry name" value="CidB/LrgB"/>
</dbReference>
<sequence length="232" mass="24475">MINALLQNTAFGVALTLLAYEIGKWIQKKTGLKVLSPLITATAFIISVLVLFHIDYSTYQPGANIIIFFVGPATVSFAVPLYKNIRVIKDNLMPILVGLLGGLFTGMISVLGLCYAFGINQQLTTSMLPKSVTSAIGFAISEMIGGVAEITLVLIVVAGVTGYVVGEFVFKILKIDDPVIKGIALGTNSHVVGTAKAMELGEKEGALSSAAITLAGLLMVFLVPLFIKIVGL</sequence>
<feature type="transmembrane region" description="Helical" evidence="5">
    <location>
        <begin position="206"/>
        <end position="227"/>
    </location>
</feature>
<evidence type="ECO:0000256" key="3">
    <source>
        <dbReference type="ARBA" id="ARBA00022989"/>
    </source>
</evidence>
<evidence type="ECO:0000256" key="4">
    <source>
        <dbReference type="ARBA" id="ARBA00023136"/>
    </source>
</evidence>
<dbReference type="EMBL" id="JANKAS010000003">
    <property type="protein sequence ID" value="MCR1898316.1"/>
    <property type="molecule type" value="Genomic_DNA"/>
</dbReference>
<feature type="transmembrane region" description="Helical" evidence="5">
    <location>
        <begin position="138"/>
        <end position="165"/>
    </location>
</feature>
<dbReference type="Pfam" id="PF04172">
    <property type="entry name" value="LrgB"/>
    <property type="match status" value="1"/>
</dbReference>
<feature type="transmembrane region" description="Helical" evidence="5">
    <location>
        <begin position="94"/>
        <end position="118"/>
    </location>
</feature>
<feature type="transmembrane region" description="Helical" evidence="5">
    <location>
        <begin position="62"/>
        <end position="82"/>
    </location>
</feature>
<dbReference type="Proteomes" id="UP001205748">
    <property type="component" value="Unassembled WGS sequence"/>
</dbReference>
<dbReference type="AlphaFoldDB" id="A0AAE3HDU7"/>
<keyword evidence="3 5" id="KW-1133">Transmembrane helix</keyword>
<evidence type="ECO:0000256" key="2">
    <source>
        <dbReference type="ARBA" id="ARBA00022692"/>
    </source>
</evidence>
<dbReference type="RefSeq" id="WP_257529787.1">
    <property type="nucleotide sequence ID" value="NZ_JANKAS010000003.1"/>
</dbReference>
<keyword evidence="2 5" id="KW-0812">Transmembrane</keyword>
<dbReference type="GO" id="GO:0016020">
    <property type="term" value="C:membrane"/>
    <property type="evidence" value="ECO:0007669"/>
    <property type="project" value="UniProtKB-SubCell"/>
</dbReference>
<evidence type="ECO:0000256" key="5">
    <source>
        <dbReference type="SAM" id="Phobius"/>
    </source>
</evidence>
<gene>
    <name evidence="6" type="ORF">NSA47_04845</name>
</gene>
<protein>
    <submittedName>
        <fullName evidence="6">LrgB family protein</fullName>
    </submittedName>
</protein>
<comment type="subcellular location">
    <subcellularLocation>
        <location evidence="1">Membrane</location>
        <topology evidence="1">Multi-pass membrane protein</topology>
    </subcellularLocation>
</comment>
<evidence type="ECO:0000313" key="7">
    <source>
        <dbReference type="Proteomes" id="UP001205748"/>
    </source>
</evidence>
<dbReference type="PANTHER" id="PTHR30249">
    <property type="entry name" value="PUTATIVE SEROTONIN TRANSPORTER"/>
    <property type="match status" value="1"/>
</dbReference>
<evidence type="ECO:0000313" key="6">
    <source>
        <dbReference type="EMBL" id="MCR1898316.1"/>
    </source>
</evidence>
<organism evidence="6 7">
    <name type="scientific">Irregularibacter muris</name>
    <dbReference type="NCBI Taxonomy" id="1796619"/>
    <lineage>
        <taxon>Bacteria</taxon>
        <taxon>Bacillati</taxon>
        <taxon>Bacillota</taxon>
        <taxon>Clostridia</taxon>
        <taxon>Eubacteriales</taxon>
        <taxon>Eubacteriaceae</taxon>
        <taxon>Irregularibacter</taxon>
    </lineage>
</organism>
<dbReference type="PANTHER" id="PTHR30249:SF0">
    <property type="entry name" value="PLASTIDAL GLYCOLATE_GLYCERATE TRANSLOCATOR 1, CHLOROPLASTIC"/>
    <property type="match status" value="1"/>
</dbReference>